<dbReference type="HOGENOM" id="CLU_020336_50_4_11"/>
<keyword evidence="2" id="KW-0012">Acyltransferase</keyword>
<keyword evidence="2" id="KW-0378">Hydrolase</keyword>
<dbReference type="eggNOG" id="COG2267">
    <property type="taxonomic scope" value="Bacteria"/>
</dbReference>
<keyword evidence="3" id="KW-1185">Reference proteome</keyword>
<dbReference type="KEGG" id="gbr:Gbro_1525"/>
<organism evidence="2 3">
    <name type="scientific">Gordonia bronchialis (strain ATCC 25592 / DSM 43247 / BCRC 13721 / JCM 3198 / KCTC 3076 / NBRC 16047 / NCTC 10667)</name>
    <name type="common">Rhodococcus bronchialis</name>
    <dbReference type="NCBI Taxonomy" id="526226"/>
    <lineage>
        <taxon>Bacteria</taxon>
        <taxon>Bacillati</taxon>
        <taxon>Actinomycetota</taxon>
        <taxon>Actinomycetes</taxon>
        <taxon>Mycobacteriales</taxon>
        <taxon>Gordoniaceae</taxon>
        <taxon>Gordonia</taxon>
    </lineage>
</organism>
<dbReference type="ESTHER" id="gorb4-d0l715">
    <property type="family name" value="6_AlphaBeta_hydrolase"/>
</dbReference>
<accession>D0L715</accession>
<gene>
    <name evidence="2" type="ordered locus">Gbro_1525</name>
</gene>
<dbReference type="InterPro" id="IPR050228">
    <property type="entry name" value="Carboxylesterase_BioH"/>
</dbReference>
<reference evidence="2 3" key="2">
    <citation type="journal article" date="2010" name="Stand. Genomic Sci.">
        <title>Complete genome sequence of Gordonia bronchialis type strain (3410).</title>
        <authorList>
            <person name="Ivanova N."/>
            <person name="Sikorski J."/>
            <person name="Jando M."/>
            <person name="Lapidus A."/>
            <person name="Nolan M."/>
            <person name="Lucas S."/>
            <person name="Del Rio T.G."/>
            <person name="Tice H."/>
            <person name="Copeland A."/>
            <person name="Cheng J.F."/>
            <person name="Chen F."/>
            <person name="Bruce D."/>
            <person name="Goodwin L."/>
            <person name="Pitluck S."/>
            <person name="Mavromatis K."/>
            <person name="Ovchinnikova G."/>
            <person name="Pati A."/>
            <person name="Chen A."/>
            <person name="Palaniappan K."/>
            <person name="Land M."/>
            <person name="Hauser L."/>
            <person name="Chang Y.J."/>
            <person name="Jeffries C.D."/>
            <person name="Chain P."/>
            <person name="Saunders E."/>
            <person name="Han C."/>
            <person name="Detter J.C."/>
            <person name="Brettin T."/>
            <person name="Rohde M."/>
            <person name="Goker M."/>
            <person name="Bristow J."/>
            <person name="Eisen J.A."/>
            <person name="Markowitz V."/>
            <person name="Hugenholtz P."/>
            <person name="Klenk H.P."/>
            <person name="Kyrpides N.C."/>
        </authorList>
    </citation>
    <scope>NUCLEOTIDE SEQUENCE [LARGE SCALE GENOMIC DNA]</scope>
    <source>
        <strain evidence="3">ATCC 25592 / DSM 43247 / BCRC 13721 / JCM 3198 / KCTC 3076 / NBRC 16047 / NCTC 10667</strain>
    </source>
</reference>
<dbReference type="PANTHER" id="PTHR43194">
    <property type="entry name" value="HYDROLASE ALPHA/BETA FOLD FAMILY"/>
    <property type="match status" value="1"/>
</dbReference>
<proteinExistence type="predicted"/>
<sequence>MTHSSDADTPVVLVHGIRVSGASLHRIADAVTDRPAIHPDLPGHGARQGERFTMAAAVDTIVGEIERAGRPAIVCGMSMGGYVAMAVAGRHPDLVAGVMPMCATTQPGRTFALPFQMLGAATAFLPKEAAVLSRILTRATVGRRVSDDMEVGGLALAAIADVVADVRGFDALGELARYPGPIEFVNGGRDPFRAHERRFLAVSENAHLTVLPGASHLFPLIQPVRTGRLISEFAATCDALPRPAA</sequence>
<protein>
    <submittedName>
        <fullName evidence="2">Hydrolase or acyltransferase (Alpha/beta hydrolase superfamily)-like protein</fullName>
    </submittedName>
</protein>
<dbReference type="RefSeq" id="WP_012833368.1">
    <property type="nucleotide sequence ID" value="NC_013441.1"/>
</dbReference>
<dbReference type="Proteomes" id="UP000001219">
    <property type="component" value="Chromosome"/>
</dbReference>
<reference evidence="3" key="1">
    <citation type="submission" date="2009-10" db="EMBL/GenBank/DDBJ databases">
        <title>The complete chromosome of Gordonia bronchialis DSM 43247.</title>
        <authorList>
            <consortium name="US DOE Joint Genome Institute (JGI-PGF)"/>
            <person name="Lucas S."/>
            <person name="Copeland A."/>
            <person name="Lapidus A."/>
            <person name="Glavina del Rio T."/>
            <person name="Dalin E."/>
            <person name="Tice H."/>
            <person name="Bruce D."/>
            <person name="Goodwin L."/>
            <person name="Pitluck S."/>
            <person name="Kyrpides N."/>
            <person name="Mavromatis K."/>
            <person name="Ivanova N."/>
            <person name="Ovchinnikova G."/>
            <person name="Saunders E."/>
            <person name="Brettin T."/>
            <person name="Detter J.C."/>
            <person name="Han C."/>
            <person name="Larimer F."/>
            <person name="Land M."/>
            <person name="Hauser L."/>
            <person name="Markowitz V."/>
            <person name="Cheng J.-F."/>
            <person name="Hugenholtz P."/>
            <person name="Woyke T."/>
            <person name="Wu D."/>
            <person name="Jando M."/>
            <person name="Schneider S."/>
            <person name="Goeker M."/>
            <person name="Klenk H.-P."/>
            <person name="Eisen J.A."/>
        </authorList>
    </citation>
    <scope>NUCLEOTIDE SEQUENCE [LARGE SCALE GENOMIC DNA]</scope>
    <source>
        <strain evidence="3">ATCC 25592 / DSM 43247 / BCRC 13721 / JCM 3198 / KCTC 3076 / NBRC 16047 / NCTC 10667</strain>
    </source>
</reference>
<dbReference type="OrthoDB" id="5495375at2"/>
<dbReference type="Gene3D" id="3.40.50.1820">
    <property type="entry name" value="alpha/beta hydrolase"/>
    <property type="match status" value="1"/>
</dbReference>
<feature type="domain" description="AB hydrolase-1" evidence="1">
    <location>
        <begin position="11"/>
        <end position="225"/>
    </location>
</feature>
<evidence type="ECO:0000313" key="3">
    <source>
        <dbReference type="Proteomes" id="UP000001219"/>
    </source>
</evidence>
<dbReference type="Pfam" id="PF12697">
    <property type="entry name" value="Abhydrolase_6"/>
    <property type="match status" value="1"/>
</dbReference>
<dbReference type="AlphaFoldDB" id="D0L715"/>
<keyword evidence="2" id="KW-0808">Transferase</keyword>
<dbReference type="SUPFAM" id="SSF53474">
    <property type="entry name" value="alpha/beta-Hydrolases"/>
    <property type="match status" value="1"/>
</dbReference>
<dbReference type="InterPro" id="IPR000073">
    <property type="entry name" value="AB_hydrolase_1"/>
</dbReference>
<dbReference type="InterPro" id="IPR029058">
    <property type="entry name" value="AB_hydrolase_fold"/>
</dbReference>
<dbReference type="GO" id="GO:0016746">
    <property type="term" value="F:acyltransferase activity"/>
    <property type="evidence" value="ECO:0007669"/>
    <property type="project" value="UniProtKB-KW"/>
</dbReference>
<dbReference type="STRING" id="526226.Gbro_1525"/>
<dbReference type="GO" id="GO:0016787">
    <property type="term" value="F:hydrolase activity"/>
    <property type="evidence" value="ECO:0007669"/>
    <property type="project" value="UniProtKB-KW"/>
</dbReference>
<evidence type="ECO:0000259" key="1">
    <source>
        <dbReference type="Pfam" id="PF12697"/>
    </source>
</evidence>
<evidence type="ECO:0000313" key="2">
    <source>
        <dbReference type="EMBL" id="ACY20800.1"/>
    </source>
</evidence>
<dbReference type="PANTHER" id="PTHR43194:SF2">
    <property type="entry name" value="PEROXISOMAL MEMBRANE PROTEIN LPX1"/>
    <property type="match status" value="1"/>
</dbReference>
<name>D0L715_GORB4</name>
<dbReference type="EMBL" id="CP001802">
    <property type="protein sequence ID" value="ACY20800.1"/>
    <property type="molecule type" value="Genomic_DNA"/>
</dbReference>